<comment type="caution">
    <text evidence="3">The sequence shown here is derived from an EMBL/GenBank/DDBJ whole genome shotgun (WGS) entry which is preliminary data.</text>
</comment>
<dbReference type="RefSeq" id="WP_058940882.1">
    <property type="nucleotide sequence ID" value="NZ_LNSV01000007.1"/>
</dbReference>
<dbReference type="SUPFAM" id="SSF55729">
    <property type="entry name" value="Acyl-CoA N-acyltransferases (Nat)"/>
    <property type="match status" value="1"/>
</dbReference>
<protein>
    <submittedName>
        <fullName evidence="3">Glycosyl transferase family 1</fullName>
    </submittedName>
</protein>
<dbReference type="Pfam" id="PF13480">
    <property type="entry name" value="Acetyltransf_6"/>
    <property type="match status" value="1"/>
</dbReference>
<dbReference type="GO" id="GO:0016740">
    <property type="term" value="F:transferase activity"/>
    <property type="evidence" value="ECO:0007669"/>
    <property type="project" value="UniProtKB-KW"/>
</dbReference>
<sequence length="419" mass="45291">MSTTRTTAPTPTRTAGTSGTSAAAASSGPVAVASTVCREDEHFGALATDWADLYDRCATVTPFQTHAWLHSWWLSYGVPGRLRVVLVRRVTDGRLVAAAPLWLTPGRAPTVAFLGGDLTDYGDVLVDEGCPGALPALAAALADLPELTRGAVVDLREVRPGAAAERLLARWPGPRRRYPDSTCLELPCLPVDDLVRRLPSPRAQRARAKLRKIDREGITARHVPADEVSGALDHLLDLHRRQWVGRGVTAEHLTSRFAEHLGRAVRGMAASGHACVTEFLLGDEVVAVDLTLLSPRLSGGYLYGADSMLRSLKVDLATLLLRNSARLGDGTGRTTLSLLRGDEPYKHHWRPDAVRNGRLLLARRRAAPLLWLRAAYVGGRGRAADRLRDHAWARALRHRLTGGPAAAPTGRTGRGRTTS</sequence>
<proteinExistence type="predicted"/>
<dbReference type="OrthoDB" id="3452668at2"/>
<reference evidence="3 4" key="1">
    <citation type="submission" date="2015-11" db="EMBL/GenBank/DDBJ databases">
        <title>Genome-wide analysis reveals the secondary metabolome in Streptomyces kanasensis ZX01.</title>
        <authorList>
            <person name="Zhang G."/>
            <person name="Han L."/>
            <person name="Feng J."/>
            <person name="Zhang X."/>
        </authorList>
    </citation>
    <scope>NUCLEOTIDE SEQUENCE [LARGE SCALE GENOMIC DNA]</scope>
    <source>
        <strain evidence="3 4">ZX01</strain>
    </source>
</reference>
<keyword evidence="4" id="KW-1185">Reference proteome</keyword>
<keyword evidence="3" id="KW-0808">Transferase</keyword>
<evidence type="ECO:0000259" key="2">
    <source>
        <dbReference type="Pfam" id="PF13480"/>
    </source>
</evidence>
<accession>A0A124ED73</accession>
<dbReference type="STRING" id="936756.ATE80_04970"/>
<evidence type="ECO:0000313" key="3">
    <source>
        <dbReference type="EMBL" id="KUH39906.1"/>
    </source>
</evidence>
<feature type="domain" description="BioF2-like acetyltransferase" evidence="2">
    <location>
        <begin position="203"/>
        <end position="347"/>
    </location>
</feature>
<feature type="region of interest" description="Disordered" evidence="1">
    <location>
        <begin position="1"/>
        <end position="24"/>
    </location>
</feature>
<gene>
    <name evidence="3" type="ORF">ATE80_04970</name>
</gene>
<dbReference type="InterPro" id="IPR038740">
    <property type="entry name" value="BioF2-like_GNAT_dom"/>
</dbReference>
<dbReference type="EMBL" id="LNSV01000007">
    <property type="protein sequence ID" value="KUH39906.1"/>
    <property type="molecule type" value="Genomic_DNA"/>
</dbReference>
<evidence type="ECO:0000313" key="4">
    <source>
        <dbReference type="Proteomes" id="UP000054011"/>
    </source>
</evidence>
<dbReference type="AlphaFoldDB" id="A0A124ED73"/>
<dbReference type="InterPro" id="IPR016181">
    <property type="entry name" value="Acyl_CoA_acyltransferase"/>
</dbReference>
<dbReference type="Proteomes" id="UP000054011">
    <property type="component" value="Unassembled WGS sequence"/>
</dbReference>
<name>A0A124ED73_9ACTN</name>
<organism evidence="3 4">
    <name type="scientific">Streptomyces kanasensis</name>
    <dbReference type="NCBI Taxonomy" id="936756"/>
    <lineage>
        <taxon>Bacteria</taxon>
        <taxon>Bacillati</taxon>
        <taxon>Actinomycetota</taxon>
        <taxon>Actinomycetes</taxon>
        <taxon>Kitasatosporales</taxon>
        <taxon>Streptomycetaceae</taxon>
        <taxon>Streptomyces</taxon>
    </lineage>
</organism>
<evidence type="ECO:0000256" key="1">
    <source>
        <dbReference type="SAM" id="MobiDB-lite"/>
    </source>
</evidence>